<accession>A0ABR1R0J6</accession>
<evidence type="ECO:0000256" key="1">
    <source>
        <dbReference type="ARBA" id="ARBA00011961"/>
    </source>
</evidence>
<reference evidence="3 4" key="1">
    <citation type="submission" date="2023-01" db="EMBL/GenBank/DDBJ databases">
        <title>Analysis of 21 Apiospora genomes using comparative genomics revels a genus with tremendous synthesis potential of carbohydrate active enzymes and secondary metabolites.</title>
        <authorList>
            <person name="Sorensen T."/>
        </authorList>
    </citation>
    <scope>NUCLEOTIDE SEQUENCE [LARGE SCALE GENOMIC DNA]</scope>
    <source>
        <strain evidence="3 4">CBS 20057</strain>
    </source>
</reference>
<evidence type="ECO:0000313" key="4">
    <source>
        <dbReference type="Proteomes" id="UP001396898"/>
    </source>
</evidence>
<dbReference type="Proteomes" id="UP001396898">
    <property type="component" value="Unassembled WGS sequence"/>
</dbReference>
<dbReference type="SUPFAM" id="SSF56112">
    <property type="entry name" value="Protein kinase-like (PK-like)"/>
    <property type="match status" value="1"/>
</dbReference>
<gene>
    <name evidence="3" type="ORF">PG991_016034</name>
</gene>
<evidence type="ECO:0000313" key="3">
    <source>
        <dbReference type="EMBL" id="KAK7994446.1"/>
    </source>
</evidence>
<comment type="caution">
    <text evidence="3">The sequence shown here is derived from an EMBL/GenBank/DDBJ whole genome shotgun (WGS) entry which is preliminary data.</text>
</comment>
<protein>
    <recommendedName>
        <fullName evidence="1">protein-ribulosamine 3-kinase</fullName>
        <ecNumber evidence="1">2.7.1.172</ecNumber>
    </recommendedName>
</protein>
<dbReference type="Pfam" id="PF03881">
    <property type="entry name" value="Fructosamin_kin"/>
    <property type="match status" value="1"/>
</dbReference>
<dbReference type="EMBL" id="JAQQWI010000024">
    <property type="protein sequence ID" value="KAK7994446.1"/>
    <property type="molecule type" value="Genomic_DNA"/>
</dbReference>
<organism evidence="3 4">
    <name type="scientific">Apiospora marii</name>
    <dbReference type="NCBI Taxonomy" id="335849"/>
    <lineage>
        <taxon>Eukaryota</taxon>
        <taxon>Fungi</taxon>
        <taxon>Dikarya</taxon>
        <taxon>Ascomycota</taxon>
        <taxon>Pezizomycotina</taxon>
        <taxon>Sordariomycetes</taxon>
        <taxon>Xylariomycetidae</taxon>
        <taxon>Amphisphaeriales</taxon>
        <taxon>Apiosporaceae</taxon>
        <taxon>Apiospora</taxon>
    </lineage>
</organism>
<name>A0ABR1R0J6_9PEZI</name>
<sequence>MVQIGTDFESATIPEEWAYEGPDADPNVLALLPKGCRVVWVTTRGASFWAVNYKITVQAVGKDAEKVYFMKIFLHERGHEMVEAEYESTKAWHDIVPDNVAKPIGWGELADRPGRWFLLLEFRDMTDKMPPASEFVQVVARGHQASASPTGRFGFHLTTFAGNQANDNSWCDTWEEWFTRAMKCTMENEIQIQGPHPELQALSEKILTKVIPRLLRPMETNGRKIKPSLVHGDLWHGNVGVDNGTGVPVIYDCGSFYGHNEFDLSCWRAARYQTNRSHVEAYLRVAEKTEPADDFEDRFALYTAVNLLAQKQDNEKAVRVPPLLQDFWTSILTTKKRALDEFRKLVEKYSGGYEEYQRGQTSAEIANL</sequence>
<dbReference type="InterPro" id="IPR011009">
    <property type="entry name" value="Kinase-like_dom_sf"/>
</dbReference>
<dbReference type="EC" id="2.7.1.172" evidence="1"/>
<dbReference type="PANTHER" id="PTHR12149:SF8">
    <property type="entry name" value="PROTEIN-RIBULOSAMINE 3-KINASE"/>
    <property type="match status" value="1"/>
</dbReference>
<proteinExistence type="predicted"/>
<dbReference type="InterPro" id="IPR016477">
    <property type="entry name" value="Fructo-/Ketosamine-3-kinase"/>
</dbReference>
<dbReference type="Gene3D" id="3.90.1200.10">
    <property type="match status" value="1"/>
</dbReference>
<comment type="catalytic activity">
    <reaction evidence="2">
        <text>N(6)-D-ribulosyl-L-lysyl-[protein] + ATP = N(6)-(3-O-phospho-D-ribulosyl)-L-lysyl-[protein] + ADP + H(+)</text>
        <dbReference type="Rhea" id="RHEA:48432"/>
        <dbReference type="Rhea" id="RHEA-COMP:12103"/>
        <dbReference type="Rhea" id="RHEA-COMP:12104"/>
        <dbReference type="ChEBI" id="CHEBI:15378"/>
        <dbReference type="ChEBI" id="CHEBI:30616"/>
        <dbReference type="ChEBI" id="CHEBI:90418"/>
        <dbReference type="ChEBI" id="CHEBI:90420"/>
        <dbReference type="ChEBI" id="CHEBI:456216"/>
        <dbReference type="EC" id="2.7.1.172"/>
    </reaction>
    <physiologicalReaction direction="left-to-right" evidence="2">
        <dbReference type="Rhea" id="RHEA:48433"/>
    </physiologicalReaction>
</comment>
<dbReference type="PANTHER" id="PTHR12149">
    <property type="entry name" value="FRUCTOSAMINE 3 KINASE-RELATED PROTEIN"/>
    <property type="match status" value="1"/>
</dbReference>
<keyword evidence="4" id="KW-1185">Reference proteome</keyword>
<evidence type="ECO:0000256" key="2">
    <source>
        <dbReference type="ARBA" id="ARBA00048655"/>
    </source>
</evidence>